<dbReference type="STRING" id="398512.Bccel_2162"/>
<sequence>MKFEYKNFSCDVDIFYKEDDLLIRFYDSSNEQEEDEIINLVIVDPGFGYLYIKFKGDAALIGGFLDEEVFSSDELVDAAIDFIENLSPKARNIYIPHHVDCVKRTSFVEYNGEY</sequence>
<reference evidence="2" key="1">
    <citation type="submission" date="2015-07" db="EMBL/GenBank/DDBJ databases">
        <title>Near-Complete Genome Sequence of the Cellulolytic Bacterium Bacteroides (Pseudobacteroides) cellulosolvens ATCC 35603.</title>
        <authorList>
            <person name="Dassa B."/>
            <person name="Utturkar S.M."/>
            <person name="Klingeman D.M."/>
            <person name="Hurt R.A."/>
            <person name="Keller M."/>
            <person name="Xu J."/>
            <person name="Reddy Y.H.K."/>
            <person name="Borovok I."/>
            <person name="Grinberg I.R."/>
            <person name="Lamed R."/>
            <person name="Zhivin O."/>
            <person name="Bayer E.A."/>
            <person name="Brown S.D."/>
        </authorList>
    </citation>
    <scope>NUCLEOTIDE SEQUENCE [LARGE SCALE GENOMIC DNA]</scope>
    <source>
        <strain evidence="2">DSM 2933</strain>
    </source>
</reference>
<protein>
    <submittedName>
        <fullName evidence="1">Uncharacterized protein</fullName>
    </submittedName>
</protein>
<comment type="caution">
    <text evidence="1">The sequence shown here is derived from an EMBL/GenBank/DDBJ whole genome shotgun (WGS) entry which is preliminary data.</text>
</comment>
<dbReference type="Proteomes" id="UP000036923">
    <property type="component" value="Unassembled WGS sequence"/>
</dbReference>
<evidence type="ECO:0000313" key="1">
    <source>
        <dbReference type="EMBL" id="KNY26897.1"/>
    </source>
</evidence>
<dbReference type="AlphaFoldDB" id="A0A0L6JNG6"/>
<gene>
    <name evidence="1" type="ORF">Bccel_2162</name>
</gene>
<evidence type="ECO:0000313" key="2">
    <source>
        <dbReference type="Proteomes" id="UP000036923"/>
    </source>
</evidence>
<dbReference type="OrthoDB" id="2639769at2"/>
<name>A0A0L6JNG6_9FIRM</name>
<keyword evidence="2" id="KW-1185">Reference proteome</keyword>
<organism evidence="1 2">
    <name type="scientific">Pseudobacteroides cellulosolvens ATCC 35603 = DSM 2933</name>
    <dbReference type="NCBI Taxonomy" id="398512"/>
    <lineage>
        <taxon>Bacteria</taxon>
        <taxon>Bacillati</taxon>
        <taxon>Bacillota</taxon>
        <taxon>Clostridia</taxon>
        <taxon>Eubacteriales</taxon>
        <taxon>Oscillospiraceae</taxon>
        <taxon>Pseudobacteroides</taxon>
    </lineage>
</organism>
<dbReference type="RefSeq" id="WP_036945268.1">
    <property type="nucleotide sequence ID" value="NZ_JQKC01000046.1"/>
</dbReference>
<proteinExistence type="predicted"/>
<accession>A0A0L6JNG6</accession>
<dbReference type="EMBL" id="LGTC01000001">
    <property type="protein sequence ID" value="KNY26897.1"/>
    <property type="molecule type" value="Genomic_DNA"/>
</dbReference>